<protein>
    <submittedName>
        <fullName evidence="2">Uncharacterized protein</fullName>
    </submittedName>
</protein>
<accession>A0A1I7UWG0</accession>
<keyword evidence="1" id="KW-1185">Reference proteome</keyword>
<name>A0A1I7UWG0_9PELO</name>
<evidence type="ECO:0000313" key="2">
    <source>
        <dbReference type="WBParaSite" id="Csp11.Scaffold630.g20029.t1"/>
    </source>
</evidence>
<dbReference type="AlphaFoldDB" id="A0A1I7UWG0"/>
<dbReference type="eggNOG" id="ENOG502TJ8Q">
    <property type="taxonomic scope" value="Eukaryota"/>
</dbReference>
<organism evidence="1 2">
    <name type="scientific">Caenorhabditis tropicalis</name>
    <dbReference type="NCBI Taxonomy" id="1561998"/>
    <lineage>
        <taxon>Eukaryota</taxon>
        <taxon>Metazoa</taxon>
        <taxon>Ecdysozoa</taxon>
        <taxon>Nematoda</taxon>
        <taxon>Chromadorea</taxon>
        <taxon>Rhabditida</taxon>
        <taxon>Rhabditina</taxon>
        <taxon>Rhabditomorpha</taxon>
        <taxon>Rhabditoidea</taxon>
        <taxon>Rhabditidae</taxon>
        <taxon>Peloderinae</taxon>
        <taxon>Caenorhabditis</taxon>
    </lineage>
</organism>
<evidence type="ECO:0000313" key="1">
    <source>
        <dbReference type="Proteomes" id="UP000095282"/>
    </source>
</evidence>
<reference evidence="2" key="1">
    <citation type="submission" date="2016-11" db="UniProtKB">
        <authorList>
            <consortium name="WormBaseParasite"/>
        </authorList>
    </citation>
    <scope>IDENTIFICATION</scope>
</reference>
<proteinExistence type="predicted"/>
<dbReference type="Proteomes" id="UP000095282">
    <property type="component" value="Unplaced"/>
</dbReference>
<dbReference type="WBParaSite" id="Csp11.Scaffold630.g20029.t1">
    <property type="protein sequence ID" value="Csp11.Scaffold630.g20029.t1"/>
    <property type="gene ID" value="Csp11.Scaffold630.g20029"/>
</dbReference>
<sequence length="75" mass="8525">MEYDKVHKAEEKLAEMAKEFTDRNPEELLAARGAPSMVDKPFPPTTKVIQGAEVKETSDGKEEMKFCMFSSKKQE</sequence>